<reference evidence="1" key="1">
    <citation type="submission" date="2021-06" db="EMBL/GenBank/DDBJ databases">
        <authorList>
            <person name="Kallberg Y."/>
            <person name="Tangrot J."/>
            <person name="Rosling A."/>
        </authorList>
    </citation>
    <scope>NUCLEOTIDE SEQUENCE</scope>
    <source>
        <strain evidence="1">IL203A</strain>
    </source>
</reference>
<dbReference type="EMBL" id="CAJVPU010001528">
    <property type="protein sequence ID" value="CAG8483120.1"/>
    <property type="molecule type" value="Genomic_DNA"/>
</dbReference>
<keyword evidence="2" id="KW-1185">Reference proteome</keyword>
<gene>
    <name evidence="1" type="ORF">DHETER_LOCUS2214</name>
</gene>
<accession>A0ACA9KNH0</accession>
<protein>
    <submittedName>
        <fullName evidence="1">14537_t:CDS:1</fullName>
    </submittedName>
</protein>
<name>A0ACA9KNH0_9GLOM</name>
<proteinExistence type="predicted"/>
<organism evidence="1 2">
    <name type="scientific">Dentiscutata heterogama</name>
    <dbReference type="NCBI Taxonomy" id="1316150"/>
    <lineage>
        <taxon>Eukaryota</taxon>
        <taxon>Fungi</taxon>
        <taxon>Fungi incertae sedis</taxon>
        <taxon>Mucoromycota</taxon>
        <taxon>Glomeromycotina</taxon>
        <taxon>Glomeromycetes</taxon>
        <taxon>Diversisporales</taxon>
        <taxon>Gigasporaceae</taxon>
        <taxon>Dentiscutata</taxon>
    </lineage>
</organism>
<dbReference type="Proteomes" id="UP000789702">
    <property type="component" value="Unassembled WGS sequence"/>
</dbReference>
<comment type="caution">
    <text evidence="1">The sequence shown here is derived from an EMBL/GenBank/DDBJ whole genome shotgun (WGS) entry which is preliminary data.</text>
</comment>
<evidence type="ECO:0000313" key="2">
    <source>
        <dbReference type="Proteomes" id="UP000789702"/>
    </source>
</evidence>
<sequence length="184" mass="21119">MTYIFITIDLVTNGQQIVALILVHFAFANTTVDTSGTSFAKPLYIVQLLLVFLSTSLKFHHSSFGYWITLTSPIILVPAFVFSARLAMLRFLSNENKLLIPLVSNYPEFTIFIISLTLFSNLSKREKMFIFDWTPSKIIRISNQNSVGNTNNRITCDPDDKDENLKEIIELREAILQIINNRFY</sequence>
<evidence type="ECO:0000313" key="1">
    <source>
        <dbReference type="EMBL" id="CAG8483120.1"/>
    </source>
</evidence>